<reference evidence="2" key="1">
    <citation type="submission" date="2023-03" db="EMBL/GenBank/DDBJ databases">
        <title>Massive genome expansion in bonnet fungi (Mycena s.s.) driven by repeated elements and novel gene families across ecological guilds.</title>
        <authorList>
            <consortium name="Lawrence Berkeley National Laboratory"/>
            <person name="Harder C.B."/>
            <person name="Miyauchi S."/>
            <person name="Viragh M."/>
            <person name="Kuo A."/>
            <person name="Thoen E."/>
            <person name="Andreopoulos B."/>
            <person name="Lu D."/>
            <person name="Skrede I."/>
            <person name="Drula E."/>
            <person name="Henrissat B."/>
            <person name="Morin E."/>
            <person name="Kohler A."/>
            <person name="Barry K."/>
            <person name="LaButti K."/>
            <person name="Morin E."/>
            <person name="Salamov A."/>
            <person name="Lipzen A."/>
            <person name="Mereny Z."/>
            <person name="Hegedus B."/>
            <person name="Baldrian P."/>
            <person name="Stursova M."/>
            <person name="Weitz H."/>
            <person name="Taylor A."/>
            <person name="Grigoriev I.V."/>
            <person name="Nagy L.G."/>
            <person name="Martin F."/>
            <person name="Kauserud H."/>
        </authorList>
    </citation>
    <scope>NUCLEOTIDE SEQUENCE</scope>
    <source>
        <strain evidence="2">CBHHK173m</strain>
    </source>
</reference>
<accession>A0AAD6U4R6</accession>
<evidence type="ECO:0000313" key="2">
    <source>
        <dbReference type="EMBL" id="KAJ7089820.1"/>
    </source>
</evidence>
<dbReference type="AlphaFoldDB" id="A0AAD6U4R6"/>
<keyword evidence="3" id="KW-1185">Reference proteome</keyword>
<protein>
    <submittedName>
        <fullName evidence="2">Uncharacterized protein</fullName>
    </submittedName>
</protein>
<dbReference type="InterPro" id="IPR029058">
    <property type="entry name" value="AB_hydrolase_fold"/>
</dbReference>
<gene>
    <name evidence="2" type="ORF">B0H15DRAFT_272977</name>
</gene>
<feature type="region of interest" description="Disordered" evidence="1">
    <location>
        <begin position="1"/>
        <end position="58"/>
    </location>
</feature>
<feature type="compositionally biased region" description="Basic and acidic residues" evidence="1">
    <location>
        <begin position="34"/>
        <end position="58"/>
    </location>
</feature>
<organism evidence="2 3">
    <name type="scientific">Mycena belliarum</name>
    <dbReference type="NCBI Taxonomy" id="1033014"/>
    <lineage>
        <taxon>Eukaryota</taxon>
        <taxon>Fungi</taxon>
        <taxon>Dikarya</taxon>
        <taxon>Basidiomycota</taxon>
        <taxon>Agaricomycotina</taxon>
        <taxon>Agaricomycetes</taxon>
        <taxon>Agaricomycetidae</taxon>
        <taxon>Agaricales</taxon>
        <taxon>Marasmiineae</taxon>
        <taxon>Mycenaceae</taxon>
        <taxon>Mycena</taxon>
    </lineage>
</organism>
<name>A0AAD6U4R6_9AGAR</name>
<comment type="caution">
    <text evidence="2">The sequence shown here is derived from an EMBL/GenBank/DDBJ whole genome shotgun (WGS) entry which is preliminary data.</text>
</comment>
<sequence length="331" mass="35022">MPRLDAADTDTDANGNGLNAGMELETNADSEADSTTHLDGRRDGRRDGVAEYEKEADSDWEAAYEREVEAAYAPPDTAAQSLAGAGATPFVACTADPRFAFAMYIPAAHSFALGTPRLPLLVAVHGARRDTSAFGALHALCERRGLALLVPRFPAGHHYQALASAHGGVRFDEVLLAMLGQAGRTWRVATARVWLHGFSAGGQFAHRFLYVHARRLRGVAVGAPGGVTRVTGEGWPVGVGDVHRVFGLGEGVDWAAVRRVEVLVVVGERDTETGTIGRDEVAGRTRVERARFLHAALVGRGVGAVLEVVAGVGHDGARCLPAVEAWLAALL</sequence>
<evidence type="ECO:0000256" key="1">
    <source>
        <dbReference type="SAM" id="MobiDB-lite"/>
    </source>
</evidence>
<dbReference type="Proteomes" id="UP001222325">
    <property type="component" value="Unassembled WGS sequence"/>
</dbReference>
<dbReference type="EMBL" id="JARJCN010000023">
    <property type="protein sequence ID" value="KAJ7089820.1"/>
    <property type="molecule type" value="Genomic_DNA"/>
</dbReference>
<evidence type="ECO:0000313" key="3">
    <source>
        <dbReference type="Proteomes" id="UP001222325"/>
    </source>
</evidence>
<dbReference type="SUPFAM" id="SSF53474">
    <property type="entry name" value="alpha/beta-Hydrolases"/>
    <property type="match status" value="1"/>
</dbReference>
<dbReference type="Gene3D" id="3.40.50.1820">
    <property type="entry name" value="alpha/beta hydrolase"/>
    <property type="match status" value="1"/>
</dbReference>
<proteinExistence type="predicted"/>